<comment type="similarity">
    <text evidence="6">Belongs to the sodium:neurotransmitter symporter (SNF) (TC 2.A.22) family.</text>
</comment>
<dbReference type="InterPro" id="IPR037272">
    <property type="entry name" value="SNS_sf"/>
</dbReference>
<feature type="transmembrane region" description="Helical" evidence="7">
    <location>
        <begin position="399"/>
        <end position="416"/>
    </location>
</feature>
<dbReference type="InterPro" id="IPR000175">
    <property type="entry name" value="Na/ntran_symport"/>
</dbReference>
<keyword evidence="5 7" id="KW-0472">Membrane</keyword>
<keyword evidence="4 7" id="KW-1133">Transmembrane helix</keyword>
<feature type="transmembrane region" description="Helical" evidence="7">
    <location>
        <begin position="20"/>
        <end position="39"/>
    </location>
</feature>
<evidence type="ECO:0000256" key="3">
    <source>
        <dbReference type="ARBA" id="ARBA00022692"/>
    </source>
</evidence>
<feature type="transmembrane region" description="Helical" evidence="7">
    <location>
        <begin position="51"/>
        <end position="73"/>
    </location>
</feature>
<dbReference type="GeneID" id="70782050"/>
<keyword evidence="2 6" id="KW-0813">Transport</keyword>
<feature type="transmembrane region" description="Helical" evidence="7">
    <location>
        <begin position="366"/>
        <end position="387"/>
    </location>
</feature>
<evidence type="ECO:0000313" key="11">
    <source>
        <dbReference type="Proteomes" id="UP000594905"/>
    </source>
</evidence>
<feature type="transmembrane region" description="Helical" evidence="7">
    <location>
        <begin position="326"/>
        <end position="346"/>
    </location>
</feature>
<keyword evidence="6" id="KW-0769">Symport</keyword>
<evidence type="ECO:0000256" key="1">
    <source>
        <dbReference type="ARBA" id="ARBA00004141"/>
    </source>
</evidence>
<dbReference type="CDD" id="cd10334">
    <property type="entry name" value="SLC6sbd_u1"/>
    <property type="match status" value="1"/>
</dbReference>
<feature type="transmembrane region" description="Helical" evidence="7">
    <location>
        <begin position="187"/>
        <end position="209"/>
    </location>
</feature>
<dbReference type="GO" id="GO:0005886">
    <property type="term" value="C:plasma membrane"/>
    <property type="evidence" value="ECO:0007669"/>
    <property type="project" value="TreeGrafter"/>
</dbReference>
<dbReference type="GO" id="GO:0015293">
    <property type="term" value="F:symporter activity"/>
    <property type="evidence" value="ECO:0007669"/>
    <property type="project" value="UniProtKB-KW"/>
</dbReference>
<dbReference type="PANTHER" id="PTHR11616:SF240">
    <property type="entry name" value="BLOATED TUBULES, ISOFORM B-RELATED"/>
    <property type="match status" value="1"/>
</dbReference>
<name>A0A2X4RGQ9_9CORY</name>
<dbReference type="NCBIfam" id="NF037979">
    <property type="entry name" value="Na_transp"/>
    <property type="match status" value="1"/>
</dbReference>
<feature type="transmembrane region" description="Helical" evidence="7">
    <location>
        <begin position="94"/>
        <end position="119"/>
    </location>
</feature>
<feature type="transmembrane region" description="Helical" evidence="7">
    <location>
        <begin position="154"/>
        <end position="175"/>
    </location>
</feature>
<dbReference type="SUPFAM" id="SSF161070">
    <property type="entry name" value="SNF-like"/>
    <property type="match status" value="1"/>
</dbReference>
<feature type="transmembrane region" description="Helical" evidence="7">
    <location>
        <begin position="436"/>
        <end position="455"/>
    </location>
</feature>
<dbReference type="EMBL" id="CP065689">
    <property type="protein sequence ID" value="QPS59901.1"/>
    <property type="molecule type" value="Genomic_DNA"/>
</dbReference>
<keyword evidence="3 6" id="KW-0812">Transmembrane</keyword>
<dbReference type="GO" id="GO:0035725">
    <property type="term" value="P:sodium ion transmembrane transport"/>
    <property type="evidence" value="ECO:0007669"/>
    <property type="project" value="TreeGrafter"/>
</dbReference>
<dbReference type="PROSITE" id="PS00610">
    <property type="entry name" value="NA_NEUROTRAN_SYMP_1"/>
    <property type="match status" value="1"/>
</dbReference>
<dbReference type="Pfam" id="PF00209">
    <property type="entry name" value="SNF"/>
    <property type="match status" value="2"/>
</dbReference>
<keyword evidence="11" id="KW-1185">Reference proteome</keyword>
<dbReference type="STRING" id="38301.NX84_00810"/>
<proteinExistence type="inferred from homology"/>
<protein>
    <recommendedName>
        <fullName evidence="6">Transporter</fullName>
    </recommendedName>
</protein>
<dbReference type="RefSeq" id="WP_039672771.1">
    <property type="nucleotide sequence ID" value="NZ_CP065689.1"/>
</dbReference>
<sequence length="553" mass="59094">MSSTTTTKTKSTRDTFNTRFVFLMAAIGSAVGLGNIWRFPYVAYDNGGGAFLIPYMVALLTAGIPILWFDLAIGHRFRGSAPLAFRRIGKSWEGVGWFKVGVNFFIAIYYAAIIAWAALYTVKSVTQAWGDDPATYFMSDFLQSDPEATYSGNVVPSILIVMILVWIICIATLATSINEGIGKLTSIFLPVLAVMFIILVVRAFFLEGATVGLNAFFTPDWSVLSNPSVWIAAYGQIFFSLSIGFGIMITYASYLKPRTNLTNTGLVTAFANSSFEVLAGIGVFATLGYMAAQQGVAVDEVASSGIGLAFIAFPTIINLMPLGGLFGVLFFGSLFLAGVTSLISIMEVVVSAVADKFDVSRRVSAISVGSVMAVLSCFLFSTSSGLVTLDIMDKFTNNLGIVFGSICALIVVGWTTGRRREIQQHLNAVSEFKVGAFWQILTFAATPLLLVYFLVNEILTIAREGYEGYASIQIGLFGWAILGLILLGSLLMPLLAFRGNKYLDGMETSDYGVPVGGRPAGAPNPLAVGSAAEVSTETTAAPGHNAVPVSGQK</sequence>
<evidence type="ECO:0000256" key="7">
    <source>
        <dbReference type="SAM" id="Phobius"/>
    </source>
</evidence>
<feature type="transmembrane region" description="Helical" evidence="7">
    <location>
        <begin position="229"/>
        <end position="254"/>
    </location>
</feature>
<accession>A0A2X4RGQ9</accession>
<dbReference type="KEGG" id="cmin:NCTC10288_00098"/>
<reference evidence="9 10" key="1">
    <citation type="submission" date="2018-06" db="EMBL/GenBank/DDBJ databases">
        <authorList>
            <consortium name="Pathogen Informatics"/>
            <person name="Doyle S."/>
        </authorList>
    </citation>
    <scope>NUCLEOTIDE SEQUENCE [LARGE SCALE GENOMIC DNA]</scope>
    <source>
        <strain evidence="9 10">NCTC10288</strain>
    </source>
</reference>
<feature type="transmembrane region" description="Helical" evidence="7">
    <location>
        <begin position="301"/>
        <end position="319"/>
    </location>
</feature>
<dbReference type="Proteomes" id="UP000249264">
    <property type="component" value="Chromosome 1"/>
</dbReference>
<evidence type="ECO:0000256" key="6">
    <source>
        <dbReference type="RuleBase" id="RU003732"/>
    </source>
</evidence>
<dbReference type="Proteomes" id="UP000594905">
    <property type="component" value="Chromosome"/>
</dbReference>
<evidence type="ECO:0000313" key="9">
    <source>
        <dbReference type="EMBL" id="SQH98198.1"/>
    </source>
</evidence>
<gene>
    <name evidence="9" type="primary">metP</name>
    <name evidence="8" type="ORF">I6G51_01405</name>
    <name evidence="9" type="ORF">NCTC10288_00098</name>
</gene>
<evidence type="ECO:0000256" key="2">
    <source>
        <dbReference type="ARBA" id="ARBA00022448"/>
    </source>
</evidence>
<dbReference type="AlphaFoldDB" id="A0A2X4RGQ9"/>
<evidence type="ECO:0000313" key="10">
    <source>
        <dbReference type="Proteomes" id="UP000249264"/>
    </source>
</evidence>
<comment type="subcellular location">
    <subcellularLocation>
        <location evidence="1">Membrane</location>
        <topology evidence="1">Multi-pass membrane protein</topology>
    </subcellularLocation>
</comment>
<dbReference type="EMBL" id="LS483460">
    <property type="protein sequence ID" value="SQH98198.1"/>
    <property type="molecule type" value="Genomic_DNA"/>
</dbReference>
<evidence type="ECO:0000313" key="8">
    <source>
        <dbReference type="EMBL" id="QPS59901.1"/>
    </source>
</evidence>
<feature type="transmembrane region" description="Helical" evidence="7">
    <location>
        <begin position="266"/>
        <end position="289"/>
    </location>
</feature>
<dbReference type="PANTHER" id="PTHR11616">
    <property type="entry name" value="SODIUM/CHLORIDE DEPENDENT TRANSPORTER"/>
    <property type="match status" value="1"/>
</dbReference>
<evidence type="ECO:0000256" key="4">
    <source>
        <dbReference type="ARBA" id="ARBA00022989"/>
    </source>
</evidence>
<dbReference type="PRINTS" id="PR00176">
    <property type="entry name" value="NANEUSMPORT"/>
</dbReference>
<dbReference type="PROSITE" id="PS50267">
    <property type="entry name" value="NA_NEUROTRAN_SYMP_3"/>
    <property type="match status" value="1"/>
</dbReference>
<feature type="transmembrane region" description="Helical" evidence="7">
    <location>
        <begin position="476"/>
        <end position="497"/>
    </location>
</feature>
<dbReference type="OrthoDB" id="9762833at2"/>
<evidence type="ECO:0000256" key="5">
    <source>
        <dbReference type="ARBA" id="ARBA00023136"/>
    </source>
</evidence>
<organism evidence="9 10">
    <name type="scientific">Corynebacterium minutissimum</name>
    <dbReference type="NCBI Taxonomy" id="38301"/>
    <lineage>
        <taxon>Bacteria</taxon>
        <taxon>Bacillati</taxon>
        <taxon>Actinomycetota</taxon>
        <taxon>Actinomycetes</taxon>
        <taxon>Mycobacteriales</taxon>
        <taxon>Corynebacteriaceae</taxon>
        <taxon>Corynebacterium</taxon>
    </lineage>
</organism>
<reference evidence="8 11" key="2">
    <citation type="submission" date="2020-12" db="EMBL/GenBank/DDBJ databases">
        <title>FDA dAtabase for Regulatory Grade micrObial Sequences (FDA-ARGOS): Supporting development and validation of Infectious Disease Dx tests.</title>
        <authorList>
            <person name="Sproer C."/>
            <person name="Gronow S."/>
            <person name="Severitt S."/>
            <person name="Schroder I."/>
            <person name="Tallon L."/>
            <person name="Sadzewicz L."/>
            <person name="Zhao X."/>
            <person name="Boylan J."/>
            <person name="Ott S."/>
            <person name="Bowen H."/>
            <person name="Vavikolanu K."/>
            <person name="Mehta A."/>
            <person name="Aluvathingal J."/>
            <person name="Nadendla S."/>
            <person name="Lowell S."/>
            <person name="Myers T."/>
            <person name="Yan Y."/>
            <person name="Sichtig H."/>
        </authorList>
    </citation>
    <scope>NUCLEOTIDE SEQUENCE [LARGE SCALE GENOMIC DNA]</scope>
    <source>
        <strain evidence="8 11">FDAARGOS_894</strain>
    </source>
</reference>